<dbReference type="PANTHER" id="PTHR43194">
    <property type="entry name" value="HYDROLASE ALPHA/BETA FOLD FAMILY"/>
    <property type="match status" value="1"/>
</dbReference>
<accession>A0ABN4N2V6</accession>
<evidence type="ECO:0000313" key="2">
    <source>
        <dbReference type="EMBL" id="AMT97178.1"/>
    </source>
</evidence>
<dbReference type="Proteomes" id="UP000076104">
    <property type="component" value="Chromosome"/>
</dbReference>
<proteinExistence type="predicted"/>
<dbReference type="SUPFAM" id="SSF53474">
    <property type="entry name" value="alpha/beta-Hydrolases"/>
    <property type="match status" value="1"/>
</dbReference>
<dbReference type="InterPro" id="IPR050228">
    <property type="entry name" value="Carboxylesterase_BioH"/>
</dbReference>
<dbReference type="EMBL" id="CP014945">
    <property type="protein sequence ID" value="AMT97178.1"/>
    <property type="molecule type" value="Genomic_DNA"/>
</dbReference>
<dbReference type="Pfam" id="PF00561">
    <property type="entry name" value="Abhydrolase_1"/>
    <property type="match status" value="1"/>
</dbReference>
<dbReference type="InterPro" id="IPR029058">
    <property type="entry name" value="AB_hydrolase_fold"/>
</dbReference>
<dbReference type="GO" id="GO:0016787">
    <property type="term" value="F:hydrolase activity"/>
    <property type="evidence" value="ECO:0007669"/>
    <property type="project" value="UniProtKB-KW"/>
</dbReference>
<protein>
    <submittedName>
        <fullName evidence="2">Alpha/beta hydrolase</fullName>
    </submittedName>
</protein>
<dbReference type="RefSeq" id="WP_062844776.1">
    <property type="nucleotide sequence ID" value="NZ_CP014945.1"/>
</dbReference>
<name>A0ABN4N2V6_9GAMM</name>
<dbReference type="Gene3D" id="3.40.50.1820">
    <property type="entry name" value="alpha/beta hydrolase"/>
    <property type="match status" value="1"/>
</dbReference>
<gene>
    <name evidence="2" type="ORF">A3K91_1577</name>
</gene>
<feature type="domain" description="AB hydrolase-1" evidence="1">
    <location>
        <begin position="46"/>
        <end position="281"/>
    </location>
</feature>
<evidence type="ECO:0000313" key="3">
    <source>
        <dbReference type="Proteomes" id="UP000076104"/>
    </source>
</evidence>
<sequence>MQTFERIININGKNARYYDLSDLGQKTKDAKSTPAHFYGGNGFATGVYIPLLSKLSERFELSSLAMRGYWQDLPTLKKLTREQDADMLIDFLEKTQDKPVVGIGHSQGATAMAIAAAKRPELFSQLYLIEPVTFTKPQKLMMDLMPAKLKMSHEPFKSTLAKQAEWQSIEAYYDYLRAHRAFKRIDDDHLYVFAKNSLVQEEQKYRLLFTPEQELASYFDTPFVNDALKTLNNIALPYTILMGKPSIFISQKVRKVWKNLVPTTQIIELPDNGHLLPMEAPVQCANLIVKTFNDSMSGAA</sequence>
<organism evidence="2 3">
    <name type="scientific">Psychrobacter alimentarius</name>
    <dbReference type="NCBI Taxonomy" id="261164"/>
    <lineage>
        <taxon>Bacteria</taxon>
        <taxon>Pseudomonadati</taxon>
        <taxon>Pseudomonadota</taxon>
        <taxon>Gammaproteobacteria</taxon>
        <taxon>Moraxellales</taxon>
        <taxon>Moraxellaceae</taxon>
        <taxon>Psychrobacter</taxon>
    </lineage>
</organism>
<keyword evidence="2" id="KW-0378">Hydrolase</keyword>
<evidence type="ECO:0000259" key="1">
    <source>
        <dbReference type="Pfam" id="PF00561"/>
    </source>
</evidence>
<reference evidence="2 3" key="1">
    <citation type="submission" date="2016-03" db="EMBL/GenBank/DDBJ databases">
        <title>Genome sequencing of Psychrobacter alimentarius PAMC 27889.</title>
        <authorList>
            <person name="Lee J."/>
            <person name="Kim O.-S."/>
        </authorList>
    </citation>
    <scope>NUCLEOTIDE SEQUENCE [LARGE SCALE GENOMIC DNA]</scope>
    <source>
        <strain evidence="2 3">PAMC 27889</strain>
    </source>
</reference>
<dbReference type="GeneID" id="33061043"/>
<dbReference type="InterPro" id="IPR000073">
    <property type="entry name" value="AB_hydrolase_1"/>
</dbReference>
<dbReference type="PANTHER" id="PTHR43194:SF2">
    <property type="entry name" value="PEROXISOMAL MEMBRANE PROTEIN LPX1"/>
    <property type="match status" value="1"/>
</dbReference>
<keyword evidence="3" id="KW-1185">Reference proteome</keyword>